<proteinExistence type="predicted"/>
<evidence type="ECO:0000313" key="5">
    <source>
        <dbReference type="Proteomes" id="UP000561077"/>
    </source>
</evidence>
<sequence>MGADIGGRPVSFTPFVDDGGSLSVDGLTIENGEERVALYGRLSIGKDQAGLKDAKALKAIVDALVARLEHEPSLPSHLPPGEKAHPVDDPFV</sequence>
<dbReference type="Proteomes" id="UP000540490">
    <property type="component" value="Unassembled WGS sequence"/>
</dbReference>
<keyword evidence="4" id="KW-1185">Reference proteome</keyword>
<dbReference type="EMBL" id="JABEQO010000008">
    <property type="protein sequence ID" value="MBB2164533.1"/>
    <property type="molecule type" value="Genomic_DNA"/>
</dbReference>
<feature type="region of interest" description="Disordered" evidence="1">
    <location>
        <begin position="71"/>
        <end position="92"/>
    </location>
</feature>
<reference evidence="4 5" key="1">
    <citation type="submission" date="2020-04" db="EMBL/GenBank/DDBJ databases">
        <title>Description of novel Gluconacetobacter.</title>
        <authorList>
            <person name="Sombolestani A."/>
        </authorList>
    </citation>
    <scope>NUCLEOTIDE SEQUENCE [LARGE SCALE GENOMIC DNA]</scope>
    <source>
        <strain evidence="3 4">LMG 1728</strain>
        <strain evidence="2 5">LMG 1731</strain>
    </source>
</reference>
<evidence type="ECO:0000313" key="4">
    <source>
        <dbReference type="Proteomes" id="UP000540490"/>
    </source>
</evidence>
<dbReference type="EMBL" id="JABEQN010000008">
    <property type="protein sequence ID" value="MBB2193700.1"/>
    <property type="molecule type" value="Genomic_DNA"/>
</dbReference>
<evidence type="ECO:0000313" key="2">
    <source>
        <dbReference type="EMBL" id="MBB2164533.1"/>
    </source>
</evidence>
<comment type="caution">
    <text evidence="2">The sequence shown here is derived from an EMBL/GenBank/DDBJ whole genome shotgun (WGS) entry which is preliminary data.</text>
</comment>
<dbReference type="Proteomes" id="UP000561077">
    <property type="component" value="Unassembled WGS sequence"/>
</dbReference>
<gene>
    <name evidence="3" type="ORF">HLH25_08600</name>
    <name evidence="2" type="ORF">HLH26_08255</name>
</gene>
<organism evidence="2 5">
    <name type="scientific">Gluconacetobacter dulcium</name>
    <dbReference type="NCBI Taxonomy" id="2729096"/>
    <lineage>
        <taxon>Bacteria</taxon>
        <taxon>Pseudomonadati</taxon>
        <taxon>Pseudomonadota</taxon>
        <taxon>Alphaproteobacteria</taxon>
        <taxon>Acetobacterales</taxon>
        <taxon>Acetobacteraceae</taxon>
        <taxon>Gluconacetobacter</taxon>
    </lineage>
</organism>
<protein>
    <submittedName>
        <fullName evidence="2">Uncharacterized protein</fullName>
    </submittedName>
</protein>
<accession>A0A7W4NUR8</accession>
<name>A0A7W4NUR8_9PROT</name>
<evidence type="ECO:0000256" key="1">
    <source>
        <dbReference type="SAM" id="MobiDB-lite"/>
    </source>
</evidence>
<feature type="compositionally biased region" description="Basic and acidic residues" evidence="1">
    <location>
        <begin position="80"/>
        <end position="92"/>
    </location>
</feature>
<dbReference type="AlphaFoldDB" id="A0A7W4NUR8"/>
<evidence type="ECO:0000313" key="3">
    <source>
        <dbReference type="EMBL" id="MBB2193700.1"/>
    </source>
</evidence>